<comment type="similarity">
    <text evidence="1">Belongs to the UPF0367 family.</text>
</comment>
<protein>
    <recommendedName>
        <fullName evidence="1">UPF0367 protein UH38_24075</fullName>
    </recommendedName>
</protein>
<organism evidence="3 4">
    <name type="scientific">Aliterella atlantica CENA595</name>
    <dbReference type="NCBI Taxonomy" id="1618023"/>
    <lineage>
        <taxon>Bacteria</taxon>
        <taxon>Bacillati</taxon>
        <taxon>Cyanobacteriota</taxon>
        <taxon>Cyanophyceae</taxon>
        <taxon>Chroococcidiopsidales</taxon>
        <taxon>Aliterellaceae</taxon>
        <taxon>Aliterella</taxon>
    </lineage>
</organism>
<gene>
    <name evidence="3" type="ORF">UH38_24075</name>
</gene>
<feature type="compositionally biased region" description="Low complexity" evidence="2">
    <location>
        <begin position="82"/>
        <end position="91"/>
    </location>
</feature>
<evidence type="ECO:0000313" key="4">
    <source>
        <dbReference type="Proteomes" id="UP000032452"/>
    </source>
</evidence>
<evidence type="ECO:0000313" key="3">
    <source>
        <dbReference type="EMBL" id="KJH69386.1"/>
    </source>
</evidence>
<reference evidence="3 4" key="1">
    <citation type="submission" date="2015-02" db="EMBL/GenBank/DDBJ databases">
        <title>Draft genome of a novel marine cyanobacterium (Chroococcales) isolated from South Atlantic Ocean.</title>
        <authorList>
            <person name="Rigonato J."/>
            <person name="Alvarenga D.O."/>
            <person name="Branco L.H."/>
            <person name="Varani A.M."/>
            <person name="Brandini F.P."/>
            <person name="Fiore M.F."/>
        </authorList>
    </citation>
    <scope>NUCLEOTIDE SEQUENCE [LARGE SCALE GENOMIC DNA]</scope>
    <source>
        <strain evidence="3 4">CENA595</strain>
    </source>
</reference>
<dbReference type="NCBIfam" id="NF010236">
    <property type="entry name" value="PRK13683.1"/>
    <property type="match status" value="1"/>
</dbReference>
<sequence length="91" mass="9849">MITIDLTLKNTAFPVSVQRKSAEEAESVYTQILEAMRSGQPEILELTCDRQGEKRVAVRSSEILGIQMAQKDSSAAGGGRPPGFFAMSEST</sequence>
<dbReference type="STRING" id="1618023.UH38_24075"/>
<feature type="region of interest" description="Disordered" evidence="2">
    <location>
        <begin position="69"/>
        <end position="91"/>
    </location>
</feature>
<dbReference type="RefSeq" id="WP_045057256.1">
    <property type="nucleotide sequence ID" value="NZ_CAWMDP010000010.1"/>
</dbReference>
<proteinExistence type="inferred from homology"/>
<dbReference type="PATRIC" id="fig|1618023.3.peg.628"/>
<evidence type="ECO:0000256" key="2">
    <source>
        <dbReference type="SAM" id="MobiDB-lite"/>
    </source>
</evidence>
<accession>A0A0D8ZQA8</accession>
<dbReference type="HAMAP" id="MF_01360">
    <property type="entry name" value="UPF0367"/>
    <property type="match status" value="1"/>
</dbReference>
<dbReference type="EMBL" id="JYON01000047">
    <property type="protein sequence ID" value="KJH69386.1"/>
    <property type="molecule type" value="Genomic_DNA"/>
</dbReference>
<dbReference type="AlphaFoldDB" id="A0A0D8ZQA8"/>
<dbReference type="Proteomes" id="UP000032452">
    <property type="component" value="Unassembled WGS sequence"/>
</dbReference>
<dbReference type="OrthoDB" id="516864at2"/>
<evidence type="ECO:0000256" key="1">
    <source>
        <dbReference type="HAMAP-Rule" id="MF_01360"/>
    </source>
</evidence>
<name>A0A0D8ZQA8_9CYAN</name>
<comment type="caution">
    <text evidence="3">The sequence shown here is derived from an EMBL/GenBank/DDBJ whole genome shotgun (WGS) entry which is preliminary data.</text>
</comment>
<dbReference type="Pfam" id="PF26132">
    <property type="entry name" value="UPF0367"/>
    <property type="match status" value="1"/>
</dbReference>
<dbReference type="InterPro" id="IPR020885">
    <property type="entry name" value="UPF0367"/>
</dbReference>
<keyword evidence="4" id="KW-1185">Reference proteome</keyword>